<evidence type="ECO:0000313" key="4">
    <source>
        <dbReference type="Proteomes" id="UP000050525"/>
    </source>
</evidence>
<organism evidence="3 4">
    <name type="scientific">Alligator mississippiensis</name>
    <name type="common">American alligator</name>
    <dbReference type="NCBI Taxonomy" id="8496"/>
    <lineage>
        <taxon>Eukaryota</taxon>
        <taxon>Metazoa</taxon>
        <taxon>Chordata</taxon>
        <taxon>Craniata</taxon>
        <taxon>Vertebrata</taxon>
        <taxon>Euteleostomi</taxon>
        <taxon>Archelosauria</taxon>
        <taxon>Archosauria</taxon>
        <taxon>Crocodylia</taxon>
        <taxon>Alligatoridae</taxon>
        <taxon>Alligatorinae</taxon>
        <taxon>Alligator</taxon>
    </lineage>
</organism>
<name>A0A151M6F3_ALLMI</name>
<sequence length="80" mass="8762">MLQHIFGIFLWEPVVLVALQPTWKRKTPAGGMAEGQSAAKKSTSSSSLLPLGASPPTSGEGILMMLKWNLKHFLGDFYFL</sequence>
<protein>
    <submittedName>
        <fullName evidence="3">Uncharacterized protein</fullName>
    </submittedName>
</protein>
<evidence type="ECO:0000313" key="3">
    <source>
        <dbReference type="EMBL" id="KYO20112.1"/>
    </source>
</evidence>
<dbReference type="AlphaFoldDB" id="A0A151M6F3"/>
<proteinExistence type="predicted"/>
<evidence type="ECO:0000256" key="1">
    <source>
        <dbReference type="SAM" id="MobiDB-lite"/>
    </source>
</evidence>
<feature type="signal peptide" evidence="2">
    <location>
        <begin position="1"/>
        <end position="18"/>
    </location>
</feature>
<feature type="chain" id="PRO_5007584800" evidence="2">
    <location>
        <begin position="19"/>
        <end position="80"/>
    </location>
</feature>
<dbReference type="EMBL" id="AKHW03006437">
    <property type="protein sequence ID" value="KYO20112.1"/>
    <property type="molecule type" value="Genomic_DNA"/>
</dbReference>
<evidence type="ECO:0000256" key="2">
    <source>
        <dbReference type="SAM" id="SignalP"/>
    </source>
</evidence>
<gene>
    <name evidence="3" type="ORF">Y1Q_0010692</name>
</gene>
<accession>A0A151M6F3</accession>
<reference evidence="3 4" key="1">
    <citation type="journal article" date="2012" name="Genome Biol.">
        <title>Sequencing three crocodilian genomes to illuminate the evolution of archosaurs and amniotes.</title>
        <authorList>
            <person name="St John J.A."/>
            <person name="Braun E.L."/>
            <person name="Isberg S.R."/>
            <person name="Miles L.G."/>
            <person name="Chong A.Y."/>
            <person name="Gongora J."/>
            <person name="Dalzell P."/>
            <person name="Moran C."/>
            <person name="Bed'hom B."/>
            <person name="Abzhanov A."/>
            <person name="Burgess S.C."/>
            <person name="Cooksey A.M."/>
            <person name="Castoe T.A."/>
            <person name="Crawford N.G."/>
            <person name="Densmore L.D."/>
            <person name="Drew J.C."/>
            <person name="Edwards S.V."/>
            <person name="Faircloth B.C."/>
            <person name="Fujita M.K."/>
            <person name="Greenwold M.J."/>
            <person name="Hoffmann F.G."/>
            <person name="Howard J.M."/>
            <person name="Iguchi T."/>
            <person name="Janes D.E."/>
            <person name="Khan S.Y."/>
            <person name="Kohno S."/>
            <person name="de Koning A.J."/>
            <person name="Lance S.L."/>
            <person name="McCarthy F.M."/>
            <person name="McCormack J.E."/>
            <person name="Merchant M.E."/>
            <person name="Peterson D.G."/>
            <person name="Pollock D.D."/>
            <person name="Pourmand N."/>
            <person name="Raney B.J."/>
            <person name="Roessler K.A."/>
            <person name="Sanford J.R."/>
            <person name="Sawyer R.H."/>
            <person name="Schmidt C.J."/>
            <person name="Triplett E.W."/>
            <person name="Tuberville T.D."/>
            <person name="Venegas-Anaya M."/>
            <person name="Howard J.T."/>
            <person name="Jarvis E.D."/>
            <person name="Guillette L.J.Jr."/>
            <person name="Glenn T.C."/>
            <person name="Green R.E."/>
            <person name="Ray D.A."/>
        </authorList>
    </citation>
    <scope>NUCLEOTIDE SEQUENCE [LARGE SCALE GENOMIC DNA]</scope>
    <source>
        <strain evidence="3">KSC_2009_1</strain>
    </source>
</reference>
<feature type="region of interest" description="Disordered" evidence="1">
    <location>
        <begin position="26"/>
        <end position="53"/>
    </location>
</feature>
<feature type="compositionally biased region" description="Low complexity" evidence="1">
    <location>
        <begin position="37"/>
        <end position="53"/>
    </location>
</feature>
<keyword evidence="2" id="KW-0732">Signal</keyword>
<dbReference type="Proteomes" id="UP000050525">
    <property type="component" value="Unassembled WGS sequence"/>
</dbReference>
<comment type="caution">
    <text evidence="3">The sequence shown here is derived from an EMBL/GenBank/DDBJ whole genome shotgun (WGS) entry which is preliminary data.</text>
</comment>
<keyword evidence="4" id="KW-1185">Reference proteome</keyword>